<name>A0ABV4HW10_9GAMM</name>
<evidence type="ECO:0000313" key="9">
    <source>
        <dbReference type="Proteomes" id="UP001566331"/>
    </source>
</evidence>
<dbReference type="PRINTS" id="PR00298">
    <property type="entry name" value="CHAPERONIN60"/>
</dbReference>
<sequence>TINDLGRAKKVQITKENTTLIDGAGDTAGIESRIKQIKAQIEETSSDYDREKLQERVAKLAGGVAVIKVGASTEIEMKEKKARVEDALHATRAAVEEGVVPGGGVALVRALQAIGDLKGANEDQSHGIQIAKRAMEAPLREIVANCGEEPSVVLNKVAGGKGNYGYNAANGEYGDMIEFGILDPTKVTRMALQNAA</sequence>
<comment type="function">
    <text evidence="7">Together with its co-chaperonin GroES, plays an essential role in assisting protein folding. The GroEL-GroES system forms a nano-cage that allows encapsulation of the non-native substrate proteins and provides a physical environment optimized to promote and accelerate protein folding.</text>
</comment>
<dbReference type="InterPro" id="IPR027409">
    <property type="entry name" value="GroEL-like_apical_dom_sf"/>
</dbReference>
<evidence type="ECO:0000256" key="4">
    <source>
        <dbReference type="ARBA" id="ARBA00023186"/>
    </source>
</evidence>
<keyword evidence="3" id="KW-0067">ATP-binding</keyword>
<dbReference type="InterPro" id="IPR027410">
    <property type="entry name" value="TCP-1-like_intermed_sf"/>
</dbReference>
<dbReference type="Gene3D" id="3.50.7.10">
    <property type="entry name" value="GroEL"/>
    <property type="match status" value="1"/>
</dbReference>
<dbReference type="Gene3D" id="1.10.560.10">
    <property type="entry name" value="GroEL-like equatorial domain"/>
    <property type="match status" value="1"/>
</dbReference>
<feature type="non-terminal residue" evidence="8">
    <location>
        <position position="1"/>
    </location>
</feature>
<evidence type="ECO:0000256" key="6">
    <source>
        <dbReference type="RuleBase" id="RU000418"/>
    </source>
</evidence>
<gene>
    <name evidence="8" type="ORF">AB6713_20470</name>
</gene>
<dbReference type="Gene3D" id="3.30.260.10">
    <property type="entry name" value="TCP-1-like chaperonin intermediate domain"/>
    <property type="match status" value="1"/>
</dbReference>
<dbReference type="RefSeq" id="WP_370565949.1">
    <property type="nucleotide sequence ID" value="NZ_JBFWIB010000059.1"/>
</dbReference>
<dbReference type="Pfam" id="PF00118">
    <property type="entry name" value="Cpn60_TCP1"/>
    <property type="match status" value="1"/>
</dbReference>
<proteinExistence type="inferred from homology"/>
<dbReference type="InterPro" id="IPR002423">
    <property type="entry name" value="Cpn60/GroEL/TCP-1"/>
</dbReference>
<keyword evidence="4" id="KW-0143">Chaperone</keyword>
<keyword evidence="9" id="KW-1185">Reference proteome</keyword>
<dbReference type="SUPFAM" id="SSF52029">
    <property type="entry name" value="GroEL apical domain-like"/>
    <property type="match status" value="1"/>
</dbReference>
<comment type="similarity">
    <text evidence="1 6">Belongs to the chaperonin (HSP60) family.</text>
</comment>
<comment type="subunit">
    <text evidence="7">Forms a cylinder of 14 subunits composed of two heptameric rings stacked back-to-back. Interacts with the co-chaperonin GroES.</text>
</comment>
<accession>A0ABV4HW10</accession>
<dbReference type="EMBL" id="JBFWIC010000083">
    <property type="protein sequence ID" value="MEZ0476953.1"/>
    <property type="molecule type" value="Genomic_DNA"/>
</dbReference>
<dbReference type="InterPro" id="IPR027413">
    <property type="entry name" value="GROEL-like_equatorial_sf"/>
</dbReference>
<dbReference type="PANTHER" id="PTHR45633">
    <property type="entry name" value="60 KDA HEAT SHOCK PROTEIN, MITOCHONDRIAL"/>
    <property type="match status" value="1"/>
</dbReference>
<evidence type="ECO:0000256" key="5">
    <source>
        <dbReference type="ARBA" id="ARBA00023235"/>
    </source>
</evidence>
<evidence type="ECO:0000256" key="3">
    <source>
        <dbReference type="ARBA" id="ARBA00022840"/>
    </source>
</evidence>
<evidence type="ECO:0000313" key="8">
    <source>
        <dbReference type="EMBL" id="MEZ0476953.1"/>
    </source>
</evidence>
<protein>
    <recommendedName>
        <fullName evidence="7">60 kDa chaperonin</fullName>
    </recommendedName>
</protein>
<dbReference type="InterPro" id="IPR001844">
    <property type="entry name" value="Cpn60/GroEL"/>
</dbReference>
<keyword evidence="5" id="KW-0413">Isomerase</keyword>
<evidence type="ECO:0000256" key="7">
    <source>
        <dbReference type="RuleBase" id="RU000419"/>
    </source>
</evidence>
<comment type="caution">
    <text evidence="8">The sequence shown here is derived from an EMBL/GenBank/DDBJ whole genome shotgun (WGS) entry which is preliminary data.</text>
</comment>
<evidence type="ECO:0000256" key="1">
    <source>
        <dbReference type="ARBA" id="ARBA00006607"/>
    </source>
</evidence>
<evidence type="ECO:0000256" key="2">
    <source>
        <dbReference type="ARBA" id="ARBA00022741"/>
    </source>
</evidence>
<keyword evidence="2" id="KW-0547">Nucleotide-binding</keyword>
<dbReference type="InterPro" id="IPR018370">
    <property type="entry name" value="Chaperonin_Cpn60_CS"/>
</dbReference>
<reference evidence="8 9" key="1">
    <citation type="submission" date="2024-07" db="EMBL/GenBank/DDBJ databases">
        <title>Luteimonas salilacus sp. nov., isolated from the shore soil of Salt Lake in Tibet of China.</title>
        <authorList>
            <person name="Zhang X."/>
            <person name="Li A."/>
        </authorList>
    </citation>
    <scope>NUCLEOTIDE SEQUENCE [LARGE SCALE GENOMIC DNA]</scope>
    <source>
        <strain evidence="8 9">B3-2-R+30</strain>
    </source>
</reference>
<organism evidence="8 9">
    <name type="scientific">Luteimonas salinilitoris</name>
    <dbReference type="NCBI Taxonomy" id="3237697"/>
    <lineage>
        <taxon>Bacteria</taxon>
        <taxon>Pseudomonadati</taxon>
        <taxon>Pseudomonadota</taxon>
        <taxon>Gammaproteobacteria</taxon>
        <taxon>Lysobacterales</taxon>
        <taxon>Lysobacteraceae</taxon>
        <taxon>Luteimonas</taxon>
    </lineage>
</organism>
<dbReference type="Proteomes" id="UP001566331">
    <property type="component" value="Unassembled WGS sequence"/>
</dbReference>
<dbReference type="SUPFAM" id="SSF48592">
    <property type="entry name" value="GroEL equatorial domain-like"/>
    <property type="match status" value="1"/>
</dbReference>
<dbReference type="PROSITE" id="PS00296">
    <property type="entry name" value="CHAPERONINS_CPN60"/>
    <property type="match status" value="1"/>
</dbReference>
<feature type="non-terminal residue" evidence="8">
    <location>
        <position position="196"/>
    </location>
</feature>